<feature type="transmembrane region" description="Helical" evidence="1">
    <location>
        <begin position="208"/>
        <end position="227"/>
    </location>
</feature>
<evidence type="ECO:0000256" key="1">
    <source>
        <dbReference type="SAM" id="Phobius"/>
    </source>
</evidence>
<proteinExistence type="predicted"/>
<keyword evidence="1" id="KW-0812">Transmembrane</keyword>
<sequence length="233" mass="26905">MLPCAKTNRKKDVVWRRGALLEMPKVPISFFRKERSESVTSLVSMVFFHPPPISAESHMRVFPSVLFLLPLCVLCVADPSPPTGSFGLFSLRVFPLVPPCYYCACLSKCKKVSEKSRLLLLRFYFFPFLRTAVCVCVWICVARPAKGVAHSKARKTLKGKKEICEEVESINFFFFYKLALPYNIAHSMLAACERARLRHLDLSSPHRLFLYLFIISIFETCIERIYMKETRYL</sequence>
<dbReference type="EMBL" id="LGTL01000018">
    <property type="protein sequence ID" value="KPA76924.1"/>
    <property type="molecule type" value="Genomic_DNA"/>
</dbReference>
<protein>
    <submittedName>
        <fullName evidence="2">Uncharacterized protein</fullName>
    </submittedName>
</protein>
<name>A0A0N0VE40_LEPPY</name>
<reference evidence="2 3" key="1">
    <citation type="submission" date="2015-07" db="EMBL/GenBank/DDBJ databases">
        <title>High-quality genome of monoxenous trypanosomatid Leptomonas pyrrhocoris.</title>
        <authorList>
            <person name="Flegontov P."/>
            <person name="Butenko A."/>
            <person name="Firsov S."/>
            <person name="Vlcek C."/>
            <person name="Logacheva M.D."/>
            <person name="Field M."/>
            <person name="Filatov D."/>
            <person name="Flegontova O."/>
            <person name="Gerasimov E."/>
            <person name="Jackson A.P."/>
            <person name="Kelly S."/>
            <person name="Opperdoes F."/>
            <person name="O'Reilly A."/>
            <person name="Votypka J."/>
            <person name="Yurchenko V."/>
            <person name="Lukes J."/>
        </authorList>
    </citation>
    <scope>NUCLEOTIDE SEQUENCE [LARGE SCALE GENOMIC DNA]</scope>
    <source>
        <strain evidence="2">H10</strain>
    </source>
</reference>
<dbReference type="VEuPathDB" id="TriTrypDB:LpyrH10_18_0310"/>
<comment type="caution">
    <text evidence="2">The sequence shown here is derived from an EMBL/GenBank/DDBJ whole genome shotgun (WGS) entry which is preliminary data.</text>
</comment>
<organism evidence="2 3">
    <name type="scientific">Leptomonas pyrrhocoris</name>
    <name type="common">Firebug parasite</name>
    <dbReference type="NCBI Taxonomy" id="157538"/>
    <lineage>
        <taxon>Eukaryota</taxon>
        <taxon>Discoba</taxon>
        <taxon>Euglenozoa</taxon>
        <taxon>Kinetoplastea</taxon>
        <taxon>Metakinetoplastina</taxon>
        <taxon>Trypanosomatida</taxon>
        <taxon>Trypanosomatidae</taxon>
        <taxon>Leishmaniinae</taxon>
        <taxon>Leptomonas</taxon>
    </lineage>
</organism>
<accession>A0A0N0VE40</accession>
<dbReference type="AlphaFoldDB" id="A0A0N0VE40"/>
<keyword evidence="1" id="KW-1133">Transmembrane helix</keyword>
<keyword evidence="3" id="KW-1185">Reference proteome</keyword>
<dbReference type="RefSeq" id="XP_015655363.1">
    <property type="nucleotide sequence ID" value="XM_015805886.1"/>
</dbReference>
<keyword evidence="1" id="KW-0472">Membrane</keyword>
<gene>
    <name evidence="2" type="ORF">ABB37_07304</name>
</gene>
<dbReference type="GeneID" id="26907590"/>
<evidence type="ECO:0000313" key="2">
    <source>
        <dbReference type="EMBL" id="KPA76924.1"/>
    </source>
</evidence>
<dbReference type="Proteomes" id="UP000037923">
    <property type="component" value="Unassembled WGS sequence"/>
</dbReference>
<feature type="transmembrane region" description="Helical" evidence="1">
    <location>
        <begin position="119"/>
        <end position="141"/>
    </location>
</feature>
<evidence type="ECO:0000313" key="3">
    <source>
        <dbReference type="Proteomes" id="UP000037923"/>
    </source>
</evidence>